<feature type="chain" id="PRO_5043418680" evidence="3">
    <location>
        <begin position="19"/>
        <end position="103"/>
    </location>
</feature>
<keyword evidence="5" id="KW-1185">Reference proteome</keyword>
<feature type="compositionally biased region" description="Low complexity" evidence="1">
    <location>
        <begin position="61"/>
        <end position="84"/>
    </location>
</feature>
<protein>
    <submittedName>
        <fullName evidence="4">Uncharacterized protein</fullName>
    </submittedName>
</protein>
<keyword evidence="3" id="KW-0732">Signal</keyword>
<evidence type="ECO:0000313" key="5">
    <source>
        <dbReference type="Proteomes" id="UP001488805"/>
    </source>
</evidence>
<feature type="region of interest" description="Disordered" evidence="1">
    <location>
        <begin position="60"/>
        <end position="84"/>
    </location>
</feature>
<keyword evidence="2" id="KW-0812">Transmembrane</keyword>
<gene>
    <name evidence="4" type="ORF">VZT92_017430</name>
</gene>
<sequence>MMMMMKVYLLIWVLGAAAVSLKGDGDDNSDFSASGSGESFFDLFIPGNLTLTRPWLVENDSSSLSSSDATNTTKDSSSSSSSTANLHPLCLVYVLLVLFMLAY</sequence>
<proteinExistence type="predicted"/>
<dbReference type="EMBL" id="JBCEZU010000145">
    <property type="protein sequence ID" value="KAK9525093.1"/>
    <property type="molecule type" value="Genomic_DNA"/>
</dbReference>
<evidence type="ECO:0000256" key="1">
    <source>
        <dbReference type="SAM" id="MobiDB-lite"/>
    </source>
</evidence>
<keyword evidence="2" id="KW-1133">Transmembrane helix</keyword>
<evidence type="ECO:0000256" key="3">
    <source>
        <dbReference type="SAM" id="SignalP"/>
    </source>
</evidence>
<organism evidence="4 5">
    <name type="scientific">Zoarces viviparus</name>
    <name type="common">Viviparous eelpout</name>
    <name type="synonym">Blennius viviparus</name>
    <dbReference type="NCBI Taxonomy" id="48416"/>
    <lineage>
        <taxon>Eukaryota</taxon>
        <taxon>Metazoa</taxon>
        <taxon>Chordata</taxon>
        <taxon>Craniata</taxon>
        <taxon>Vertebrata</taxon>
        <taxon>Euteleostomi</taxon>
        <taxon>Actinopterygii</taxon>
        <taxon>Neopterygii</taxon>
        <taxon>Teleostei</taxon>
        <taxon>Neoteleostei</taxon>
        <taxon>Acanthomorphata</taxon>
        <taxon>Eupercaria</taxon>
        <taxon>Perciformes</taxon>
        <taxon>Cottioidei</taxon>
        <taxon>Zoarcales</taxon>
        <taxon>Zoarcidae</taxon>
        <taxon>Zoarcinae</taxon>
        <taxon>Zoarces</taxon>
    </lineage>
</organism>
<name>A0AAW1ES53_ZOAVI</name>
<feature type="transmembrane region" description="Helical" evidence="2">
    <location>
        <begin position="84"/>
        <end position="102"/>
    </location>
</feature>
<evidence type="ECO:0000256" key="2">
    <source>
        <dbReference type="SAM" id="Phobius"/>
    </source>
</evidence>
<reference evidence="4 5" key="1">
    <citation type="journal article" date="2024" name="Genome Biol. Evol.">
        <title>Chromosome-level genome assembly of the viviparous eelpout Zoarces viviparus.</title>
        <authorList>
            <person name="Fuhrmann N."/>
            <person name="Brasseur M.V."/>
            <person name="Bakowski C.E."/>
            <person name="Podsiadlowski L."/>
            <person name="Prost S."/>
            <person name="Krehenwinkel H."/>
            <person name="Mayer C."/>
        </authorList>
    </citation>
    <scope>NUCLEOTIDE SEQUENCE [LARGE SCALE GENOMIC DNA]</scope>
    <source>
        <strain evidence="4">NO-MEL_2022_Ind0_liver</strain>
    </source>
</reference>
<evidence type="ECO:0000313" key="4">
    <source>
        <dbReference type="EMBL" id="KAK9525093.1"/>
    </source>
</evidence>
<dbReference type="Proteomes" id="UP001488805">
    <property type="component" value="Unassembled WGS sequence"/>
</dbReference>
<feature type="signal peptide" evidence="3">
    <location>
        <begin position="1"/>
        <end position="18"/>
    </location>
</feature>
<comment type="caution">
    <text evidence="4">The sequence shown here is derived from an EMBL/GenBank/DDBJ whole genome shotgun (WGS) entry which is preliminary data.</text>
</comment>
<accession>A0AAW1ES53</accession>
<dbReference type="AlphaFoldDB" id="A0AAW1ES53"/>
<keyword evidence="2" id="KW-0472">Membrane</keyword>